<comment type="function">
    <text evidence="1 7">Catalyzes the insertion of molybdate into adenylated molybdopterin with the concomitant release of AMP.</text>
</comment>
<dbReference type="Gene3D" id="2.40.340.10">
    <property type="entry name" value="MoeA, C-terminal, domain IV"/>
    <property type="match status" value="1"/>
</dbReference>
<dbReference type="Pfam" id="PF03454">
    <property type="entry name" value="MoeA_C"/>
    <property type="match status" value="1"/>
</dbReference>
<evidence type="ECO:0000256" key="2">
    <source>
        <dbReference type="ARBA" id="ARBA00005046"/>
    </source>
</evidence>
<keyword evidence="4 7" id="KW-0500">Molybdenum</keyword>
<comment type="cofactor">
    <cofactor evidence="7">
        <name>Mg(2+)</name>
        <dbReference type="ChEBI" id="CHEBI:18420"/>
    </cofactor>
</comment>
<dbReference type="Proteomes" id="UP001232536">
    <property type="component" value="Unassembled WGS sequence"/>
</dbReference>
<dbReference type="EC" id="2.10.1.1" evidence="7"/>
<keyword evidence="7" id="KW-0460">Magnesium</keyword>
<dbReference type="SUPFAM" id="SSF53218">
    <property type="entry name" value="Molybdenum cofactor biosynthesis proteins"/>
    <property type="match status" value="1"/>
</dbReference>
<dbReference type="Gene3D" id="2.170.190.11">
    <property type="entry name" value="Molybdopterin biosynthesis moea protein, domain 3"/>
    <property type="match status" value="1"/>
</dbReference>
<organism evidence="9 10">
    <name type="scientific">Actinotalea lenta</name>
    <dbReference type="NCBI Taxonomy" id="3064654"/>
    <lineage>
        <taxon>Bacteria</taxon>
        <taxon>Bacillati</taxon>
        <taxon>Actinomycetota</taxon>
        <taxon>Actinomycetes</taxon>
        <taxon>Micrococcales</taxon>
        <taxon>Cellulomonadaceae</taxon>
        <taxon>Actinotalea</taxon>
    </lineage>
</organism>
<dbReference type="RefSeq" id="WP_304600416.1">
    <property type="nucleotide sequence ID" value="NZ_JAUQYO010000001.1"/>
</dbReference>
<keyword evidence="7" id="KW-0479">Metal-binding</keyword>
<dbReference type="Pfam" id="PF00994">
    <property type="entry name" value="MoCF_biosynth"/>
    <property type="match status" value="1"/>
</dbReference>
<feature type="domain" description="MoaB/Mog" evidence="8">
    <location>
        <begin position="181"/>
        <end position="337"/>
    </location>
</feature>
<comment type="caution">
    <text evidence="9">The sequence shown here is derived from an EMBL/GenBank/DDBJ whole genome shotgun (WGS) entry which is preliminary data.</text>
</comment>
<dbReference type="InterPro" id="IPR005110">
    <property type="entry name" value="MoeA_linker/N"/>
</dbReference>
<comment type="catalytic activity">
    <reaction evidence="6">
        <text>adenylyl-molybdopterin + molybdate = Mo-molybdopterin + AMP + H(+)</text>
        <dbReference type="Rhea" id="RHEA:35047"/>
        <dbReference type="ChEBI" id="CHEBI:15378"/>
        <dbReference type="ChEBI" id="CHEBI:36264"/>
        <dbReference type="ChEBI" id="CHEBI:62727"/>
        <dbReference type="ChEBI" id="CHEBI:71302"/>
        <dbReference type="ChEBI" id="CHEBI:456215"/>
        <dbReference type="EC" id="2.10.1.1"/>
    </reaction>
</comment>
<dbReference type="InterPro" id="IPR001453">
    <property type="entry name" value="MoaB/Mog_dom"/>
</dbReference>
<dbReference type="InterPro" id="IPR005111">
    <property type="entry name" value="MoeA_C_domain_IV"/>
</dbReference>
<keyword evidence="5 7" id="KW-0501">Molybdenum cofactor biosynthesis</keyword>
<gene>
    <name evidence="9" type="ORF">Q6348_06115</name>
</gene>
<dbReference type="Gene3D" id="3.40.980.10">
    <property type="entry name" value="MoaB/Mog-like domain"/>
    <property type="match status" value="1"/>
</dbReference>
<reference evidence="9 10" key="1">
    <citation type="submission" date="2023-07" db="EMBL/GenBank/DDBJ databases">
        <title>Description of novel actinomycetes strains, isolated from tidal flat sediment.</title>
        <authorList>
            <person name="Lu C."/>
        </authorList>
    </citation>
    <scope>NUCLEOTIDE SEQUENCE [LARGE SCALE GENOMIC DNA]</scope>
    <source>
        <strain evidence="9 10">SYSU T00b441</strain>
    </source>
</reference>
<dbReference type="PANTHER" id="PTHR10192">
    <property type="entry name" value="MOLYBDOPTERIN BIOSYNTHESIS PROTEIN"/>
    <property type="match status" value="1"/>
</dbReference>
<comment type="similarity">
    <text evidence="3 7">Belongs to the MoeA family.</text>
</comment>
<dbReference type="SUPFAM" id="SSF63867">
    <property type="entry name" value="MoeA C-terminal domain-like"/>
    <property type="match status" value="1"/>
</dbReference>
<keyword evidence="7" id="KW-0808">Transferase</keyword>
<evidence type="ECO:0000256" key="6">
    <source>
        <dbReference type="ARBA" id="ARBA00047317"/>
    </source>
</evidence>
<evidence type="ECO:0000313" key="10">
    <source>
        <dbReference type="Proteomes" id="UP001232536"/>
    </source>
</evidence>
<dbReference type="InterPro" id="IPR038987">
    <property type="entry name" value="MoeA-like"/>
</dbReference>
<evidence type="ECO:0000313" key="9">
    <source>
        <dbReference type="EMBL" id="MDO8106772.1"/>
    </source>
</evidence>
<dbReference type="Pfam" id="PF03453">
    <property type="entry name" value="MoeA_N"/>
    <property type="match status" value="1"/>
</dbReference>
<evidence type="ECO:0000256" key="1">
    <source>
        <dbReference type="ARBA" id="ARBA00002901"/>
    </source>
</evidence>
<dbReference type="Gene3D" id="3.90.105.10">
    <property type="entry name" value="Molybdopterin biosynthesis moea protein, domain 2"/>
    <property type="match status" value="1"/>
</dbReference>
<dbReference type="InterPro" id="IPR036425">
    <property type="entry name" value="MoaB/Mog-like_dom_sf"/>
</dbReference>
<sequence length="424" mass="43173">MRTVADHLAAVLDAARPVPALDVVLADAAGCVLAEDVVAGRDVPVLAVAGCDGYAVRTTDVGVPGPGPTAEVTLPVVEDVPVTTPEPLRLIPGASALVAAGAPVPAGADAVVPLERTDRGRARVAIRGGAEPGENLRAAGSDVPVGARVLAAGTRLAARHLAVAATVGRSRLRVHPRPRVVVLTVGDELVEPGRPVPRGRRHDADGHALAAAARDAGAMPVRVGPVPDERGALREVIADQLVRADLMLITGGLSAGPWDTVTDVLAPLGTVRFDHVAMTPGDRQGFGTVRVTEDSTDLVHPGGLGSGGTGVPLFAVPGHPVAAMISYEVFVRPALRAMGGHADVYRSSLRAAVARPLQSPAGMRHFVPARLSGSPTEGYVVDPVGDPSEPSIVGLASANALMVVGEDTTRVRAGDSLPCLVLEG</sequence>
<evidence type="ECO:0000256" key="3">
    <source>
        <dbReference type="ARBA" id="ARBA00010763"/>
    </source>
</evidence>
<proteinExistence type="inferred from homology"/>
<dbReference type="PANTHER" id="PTHR10192:SF5">
    <property type="entry name" value="GEPHYRIN"/>
    <property type="match status" value="1"/>
</dbReference>
<protein>
    <recommendedName>
        <fullName evidence="7">Molybdopterin molybdenumtransferase</fullName>
        <ecNumber evidence="7">2.10.1.1</ecNumber>
    </recommendedName>
</protein>
<accession>A0ABT9D7E9</accession>
<evidence type="ECO:0000256" key="7">
    <source>
        <dbReference type="RuleBase" id="RU365090"/>
    </source>
</evidence>
<evidence type="ECO:0000256" key="5">
    <source>
        <dbReference type="ARBA" id="ARBA00023150"/>
    </source>
</evidence>
<name>A0ABT9D7E9_9CELL</name>
<keyword evidence="10" id="KW-1185">Reference proteome</keyword>
<dbReference type="InterPro" id="IPR036688">
    <property type="entry name" value="MoeA_C_domain_IV_sf"/>
</dbReference>
<dbReference type="EMBL" id="JAUQYP010000001">
    <property type="protein sequence ID" value="MDO8106772.1"/>
    <property type="molecule type" value="Genomic_DNA"/>
</dbReference>
<dbReference type="NCBIfam" id="NF045515">
    <property type="entry name" value="Glp_gephyrin"/>
    <property type="match status" value="1"/>
</dbReference>
<dbReference type="InterPro" id="IPR036135">
    <property type="entry name" value="MoeA_linker/N_sf"/>
</dbReference>
<evidence type="ECO:0000256" key="4">
    <source>
        <dbReference type="ARBA" id="ARBA00022505"/>
    </source>
</evidence>
<dbReference type="SMART" id="SM00852">
    <property type="entry name" value="MoCF_biosynth"/>
    <property type="match status" value="1"/>
</dbReference>
<evidence type="ECO:0000259" key="8">
    <source>
        <dbReference type="SMART" id="SM00852"/>
    </source>
</evidence>
<comment type="pathway">
    <text evidence="2 7">Cofactor biosynthesis; molybdopterin biosynthesis.</text>
</comment>
<dbReference type="CDD" id="cd00887">
    <property type="entry name" value="MoeA"/>
    <property type="match status" value="1"/>
</dbReference>
<dbReference type="SUPFAM" id="SSF63882">
    <property type="entry name" value="MoeA N-terminal region -like"/>
    <property type="match status" value="1"/>
</dbReference>